<name>A0A1C6YX30_HAFAL</name>
<organism evidence="2 3">
    <name type="scientific">Hafnia alvei</name>
    <dbReference type="NCBI Taxonomy" id="569"/>
    <lineage>
        <taxon>Bacteria</taxon>
        <taxon>Pseudomonadati</taxon>
        <taxon>Pseudomonadota</taxon>
        <taxon>Gammaproteobacteria</taxon>
        <taxon>Enterobacterales</taxon>
        <taxon>Hafniaceae</taxon>
        <taxon>Hafnia</taxon>
    </lineage>
</organism>
<gene>
    <name evidence="2" type="ORF">BN1044_00894</name>
</gene>
<dbReference type="EMBL" id="FMIQ01000011">
    <property type="protein sequence ID" value="SCM51432.1"/>
    <property type="molecule type" value="Genomic_DNA"/>
</dbReference>
<dbReference type="RefSeq" id="WP_072307717.1">
    <property type="nucleotide sequence ID" value="NZ_FMIQ01000011.1"/>
</dbReference>
<protein>
    <submittedName>
        <fullName evidence="2">Uncharacterized protein</fullName>
    </submittedName>
</protein>
<proteinExistence type="predicted"/>
<evidence type="ECO:0000313" key="2">
    <source>
        <dbReference type="EMBL" id="SCM51432.1"/>
    </source>
</evidence>
<dbReference type="Proteomes" id="UP000094844">
    <property type="component" value="Unassembled WGS sequence"/>
</dbReference>
<evidence type="ECO:0000313" key="3">
    <source>
        <dbReference type="Proteomes" id="UP000094844"/>
    </source>
</evidence>
<dbReference type="AlphaFoldDB" id="A0A1C6YX30"/>
<evidence type="ECO:0000256" key="1">
    <source>
        <dbReference type="SAM" id="MobiDB-lite"/>
    </source>
</evidence>
<sequence length="73" mass="7862">MIAVITLFLLIIVVGIVIAASQGALETCSCRRCGKYIPAPARFCERCRPAPLSGYQPSKTTSLGKVMPPPKNR</sequence>
<reference evidence="2 3" key="1">
    <citation type="submission" date="2016-09" db="EMBL/GenBank/DDBJ databases">
        <authorList>
            <person name="Capua I."/>
            <person name="De Benedictis P."/>
            <person name="Joannis T."/>
            <person name="Lombin L.H."/>
            <person name="Cattoli G."/>
        </authorList>
    </citation>
    <scope>NUCLEOTIDE SEQUENCE [LARGE SCALE GENOMIC DNA]</scope>
    <source>
        <strain evidence="2 3">GB001</strain>
    </source>
</reference>
<accession>A0A1C6YX30</accession>
<feature type="region of interest" description="Disordered" evidence="1">
    <location>
        <begin position="50"/>
        <end position="73"/>
    </location>
</feature>